<dbReference type="Proteomes" id="UP000676325">
    <property type="component" value="Unassembled WGS sequence"/>
</dbReference>
<comment type="caution">
    <text evidence="1">The sequence shown here is derived from an EMBL/GenBank/DDBJ whole genome shotgun (WGS) entry which is preliminary data.</text>
</comment>
<dbReference type="AlphaFoldDB" id="A0A941IH08"/>
<sequence>MAGGYQVDVAALRSFAQVADAQEQQLERIHQTLAGVQIDGDAFGLLPASGDLHSAYTAHAQAEVENTAEAAQLLHETGAGLEQTAVNYGQTEQAITEMYHNMRGQLGGGRG</sequence>
<proteinExistence type="predicted"/>
<dbReference type="SUPFAM" id="SSF140453">
    <property type="entry name" value="EsxAB dimer-like"/>
    <property type="match status" value="1"/>
</dbReference>
<dbReference type="EMBL" id="JAGSOH010000001">
    <property type="protein sequence ID" value="MBR7824698.1"/>
    <property type="molecule type" value="Genomic_DNA"/>
</dbReference>
<name>A0A941IH08_9ACTN</name>
<keyword evidence="2" id="KW-1185">Reference proteome</keyword>
<accession>A0A941IH08</accession>
<dbReference type="InterPro" id="IPR036689">
    <property type="entry name" value="ESAT-6-like_sf"/>
</dbReference>
<protein>
    <submittedName>
        <fullName evidence="1">Uncharacterized protein</fullName>
    </submittedName>
</protein>
<dbReference type="RefSeq" id="WP_212515855.1">
    <property type="nucleotide sequence ID" value="NZ_JAGSOH010000001.1"/>
</dbReference>
<organism evidence="1 2">
    <name type="scientific">Actinospica acidithermotolerans</name>
    <dbReference type="NCBI Taxonomy" id="2828514"/>
    <lineage>
        <taxon>Bacteria</taxon>
        <taxon>Bacillati</taxon>
        <taxon>Actinomycetota</taxon>
        <taxon>Actinomycetes</taxon>
        <taxon>Catenulisporales</taxon>
        <taxon>Actinospicaceae</taxon>
        <taxon>Actinospica</taxon>
    </lineage>
</organism>
<gene>
    <name evidence="1" type="ORF">KDK95_00130</name>
</gene>
<evidence type="ECO:0000313" key="1">
    <source>
        <dbReference type="EMBL" id="MBR7824698.1"/>
    </source>
</evidence>
<evidence type="ECO:0000313" key="2">
    <source>
        <dbReference type="Proteomes" id="UP000676325"/>
    </source>
</evidence>
<reference evidence="1" key="1">
    <citation type="submission" date="2021-04" db="EMBL/GenBank/DDBJ databases">
        <title>Genome based classification of Actinospica acidithermotolerans sp. nov., an actinobacterium isolated from an Indonesian hot spring.</title>
        <authorList>
            <person name="Kusuma A.B."/>
            <person name="Putra K.E."/>
            <person name="Nafisah S."/>
            <person name="Loh J."/>
            <person name="Nouioui I."/>
            <person name="Goodfellow M."/>
        </authorList>
    </citation>
    <scope>NUCLEOTIDE SEQUENCE</scope>
    <source>
        <strain evidence="1">MGRD01-02</strain>
    </source>
</reference>